<organism evidence="2 3">
    <name type="scientific">Georgenia halophila</name>
    <dbReference type="NCBI Taxonomy" id="620889"/>
    <lineage>
        <taxon>Bacteria</taxon>
        <taxon>Bacillati</taxon>
        <taxon>Actinomycetota</taxon>
        <taxon>Actinomycetes</taxon>
        <taxon>Micrococcales</taxon>
        <taxon>Bogoriellaceae</taxon>
        <taxon>Georgenia</taxon>
    </lineage>
</organism>
<accession>A0ABP8KTA7</accession>
<comment type="caution">
    <text evidence="2">The sequence shown here is derived from an EMBL/GenBank/DDBJ whole genome shotgun (WGS) entry which is preliminary data.</text>
</comment>
<dbReference type="Pfam" id="PF07362">
    <property type="entry name" value="CcdA"/>
    <property type="match status" value="1"/>
</dbReference>
<evidence type="ECO:0000313" key="3">
    <source>
        <dbReference type="Proteomes" id="UP001500622"/>
    </source>
</evidence>
<name>A0ABP8KTA7_9MICO</name>
<gene>
    <name evidence="2" type="ORF">GCM10023169_01230</name>
</gene>
<dbReference type="EMBL" id="BAABGN010000001">
    <property type="protein sequence ID" value="GAA4415159.1"/>
    <property type="molecule type" value="Genomic_DNA"/>
</dbReference>
<proteinExistence type="predicted"/>
<keyword evidence="1" id="KW-1277">Toxin-antitoxin system</keyword>
<keyword evidence="3" id="KW-1185">Reference proteome</keyword>
<sequence>MPKVSVYLPDDMYRQVRERHLSLSALTQDAVEKALARRSLEDWIEGERHRAPRASKPVPTSAIMDEIRDEFGR</sequence>
<dbReference type="Proteomes" id="UP001500622">
    <property type="component" value="Unassembled WGS sequence"/>
</dbReference>
<reference evidence="3" key="1">
    <citation type="journal article" date="2019" name="Int. J. Syst. Evol. Microbiol.">
        <title>The Global Catalogue of Microorganisms (GCM) 10K type strain sequencing project: providing services to taxonomists for standard genome sequencing and annotation.</title>
        <authorList>
            <consortium name="The Broad Institute Genomics Platform"/>
            <consortium name="The Broad Institute Genome Sequencing Center for Infectious Disease"/>
            <person name="Wu L."/>
            <person name="Ma J."/>
        </authorList>
    </citation>
    <scope>NUCLEOTIDE SEQUENCE [LARGE SCALE GENOMIC DNA]</scope>
    <source>
        <strain evidence="3">JCM 17810</strain>
    </source>
</reference>
<dbReference type="InterPro" id="IPR009956">
    <property type="entry name" value="Post-segregation_anti-tox_CcdA"/>
</dbReference>
<evidence type="ECO:0008006" key="4">
    <source>
        <dbReference type="Google" id="ProtNLM"/>
    </source>
</evidence>
<dbReference type="RefSeq" id="WP_345214550.1">
    <property type="nucleotide sequence ID" value="NZ_BAABGN010000001.1"/>
</dbReference>
<protein>
    <recommendedName>
        <fullName evidence="4">Antitoxin</fullName>
    </recommendedName>
</protein>
<evidence type="ECO:0000256" key="1">
    <source>
        <dbReference type="ARBA" id="ARBA00022649"/>
    </source>
</evidence>
<evidence type="ECO:0000313" key="2">
    <source>
        <dbReference type="EMBL" id="GAA4415159.1"/>
    </source>
</evidence>